<sequence length="232" mass="24277">MKLWKSMLLTTVLLGSIAAPSVSFAVDGTSGDDEGKKDATSFGSVSLKVGDDNTPGEPEVPGDEKEPGEEGGGTGETGNTGLLAITYVSPLDFGEVSLTGKEKVVAAKNEDPSLQIRDIRGTAKGWTVQVSMTEFKQKADAKVIMKGASLHLPLGTAKASGTTASTAPSTREITEVNEKAQTVFEAQEGTGAGAWINQFGKDKIELTIPQDVLVGEYQAELTWTISDTPGNK</sequence>
<feature type="signal peptide" evidence="2">
    <location>
        <begin position="1"/>
        <end position="25"/>
    </location>
</feature>
<evidence type="ECO:0000313" key="4">
    <source>
        <dbReference type="EMBL" id="OEG16506.1"/>
    </source>
</evidence>
<evidence type="ECO:0000256" key="2">
    <source>
        <dbReference type="SAM" id="SignalP"/>
    </source>
</evidence>
<keyword evidence="2" id="KW-0732">Signal</keyword>
<evidence type="ECO:0000256" key="1">
    <source>
        <dbReference type="SAM" id="MobiDB-lite"/>
    </source>
</evidence>
<reference evidence="5" key="1">
    <citation type="submission" date="2016-09" db="EMBL/GenBank/DDBJ databases">
        <authorList>
            <person name="Gulvik C.A."/>
        </authorList>
    </citation>
    <scope>NUCLEOTIDE SEQUENCE [LARGE SCALE GENOMIC DNA]</scope>
    <source>
        <strain evidence="5">LMG 26306</strain>
    </source>
</reference>
<organism evidence="4 5">
    <name type="scientific">Enterococcus quebecensis</name>
    <dbReference type="NCBI Taxonomy" id="903983"/>
    <lineage>
        <taxon>Bacteria</taxon>
        <taxon>Bacillati</taxon>
        <taxon>Bacillota</taxon>
        <taxon>Bacilli</taxon>
        <taxon>Lactobacillales</taxon>
        <taxon>Enterococcaceae</taxon>
        <taxon>Enterococcus</taxon>
    </lineage>
</organism>
<feature type="region of interest" description="Disordered" evidence="1">
    <location>
        <begin position="28"/>
        <end position="80"/>
    </location>
</feature>
<feature type="chain" id="PRO_5009177824" description="WxL domain-containing protein" evidence="2">
    <location>
        <begin position="26"/>
        <end position="232"/>
    </location>
</feature>
<protein>
    <recommendedName>
        <fullName evidence="3">WxL domain-containing protein</fullName>
    </recommendedName>
</protein>
<dbReference type="OrthoDB" id="2356942at2"/>
<dbReference type="AlphaFoldDB" id="A0A1E5GUY5"/>
<dbReference type="RefSeq" id="WP_069634957.1">
    <property type="nucleotide sequence ID" value="NZ_JXKZ01000009.1"/>
</dbReference>
<evidence type="ECO:0000313" key="5">
    <source>
        <dbReference type="Proteomes" id="UP000094764"/>
    </source>
</evidence>
<keyword evidence="5" id="KW-1185">Reference proteome</keyword>
<feature type="domain" description="WxL" evidence="3">
    <location>
        <begin position="37"/>
        <end position="229"/>
    </location>
</feature>
<dbReference type="Pfam" id="PF13731">
    <property type="entry name" value="WxL"/>
    <property type="match status" value="1"/>
</dbReference>
<dbReference type="EMBL" id="MIKB01000013">
    <property type="protein sequence ID" value="OEG16506.1"/>
    <property type="molecule type" value="Genomic_DNA"/>
</dbReference>
<proteinExistence type="predicted"/>
<evidence type="ECO:0000259" key="3">
    <source>
        <dbReference type="Pfam" id="PF13731"/>
    </source>
</evidence>
<accession>A0A1E5GUY5</accession>
<comment type="caution">
    <text evidence="4">The sequence shown here is derived from an EMBL/GenBank/DDBJ whole genome shotgun (WGS) entry which is preliminary data.</text>
</comment>
<dbReference type="STRING" id="903983.BCR23_06350"/>
<dbReference type="Proteomes" id="UP000094764">
    <property type="component" value="Unassembled WGS sequence"/>
</dbReference>
<name>A0A1E5GUY5_9ENTE</name>
<gene>
    <name evidence="4" type="ORF">BCR23_06350</name>
</gene>
<dbReference type="InterPro" id="IPR027994">
    <property type="entry name" value="WxL_dom"/>
</dbReference>